<evidence type="ECO:0008006" key="3">
    <source>
        <dbReference type="Google" id="ProtNLM"/>
    </source>
</evidence>
<evidence type="ECO:0000313" key="2">
    <source>
        <dbReference type="Proteomes" id="UP000054007"/>
    </source>
</evidence>
<protein>
    <recommendedName>
        <fullName evidence="3">DDE Tnp4 domain-containing protein</fullName>
    </recommendedName>
</protein>
<dbReference type="Proteomes" id="UP000054007">
    <property type="component" value="Unassembled WGS sequence"/>
</dbReference>
<reference evidence="1 2" key="1">
    <citation type="journal article" date="2015" name="Fungal Genet. Biol.">
        <title>Evolution of novel wood decay mechanisms in Agaricales revealed by the genome sequences of Fistulina hepatica and Cylindrobasidium torrendii.</title>
        <authorList>
            <person name="Floudas D."/>
            <person name="Held B.W."/>
            <person name="Riley R."/>
            <person name="Nagy L.G."/>
            <person name="Koehler G."/>
            <person name="Ransdell A.S."/>
            <person name="Younus H."/>
            <person name="Chow J."/>
            <person name="Chiniquy J."/>
            <person name="Lipzen A."/>
            <person name="Tritt A."/>
            <person name="Sun H."/>
            <person name="Haridas S."/>
            <person name="LaButti K."/>
            <person name="Ohm R.A."/>
            <person name="Kues U."/>
            <person name="Blanchette R.A."/>
            <person name="Grigoriev I.V."/>
            <person name="Minto R.E."/>
            <person name="Hibbett D.S."/>
        </authorList>
    </citation>
    <scope>NUCLEOTIDE SEQUENCE [LARGE SCALE GENOMIC DNA]</scope>
    <source>
        <strain evidence="1 2">FP15055 ss-10</strain>
    </source>
</reference>
<dbReference type="EMBL" id="KN881071">
    <property type="protein sequence ID" value="KIY61078.1"/>
    <property type="molecule type" value="Genomic_DNA"/>
</dbReference>
<accession>A0A0D7ARU1</accession>
<dbReference type="AlphaFoldDB" id="A0A0D7ARU1"/>
<evidence type="ECO:0000313" key="1">
    <source>
        <dbReference type="EMBL" id="KIY61078.1"/>
    </source>
</evidence>
<dbReference type="OrthoDB" id="3233403at2759"/>
<organism evidence="1 2">
    <name type="scientific">Cylindrobasidium torrendii FP15055 ss-10</name>
    <dbReference type="NCBI Taxonomy" id="1314674"/>
    <lineage>
        <taxon>Eukaryota</taxon>
        <taxon>Fungi</taxon>
        <taxon>Dikarya</taxon>
        <taxon>Basidiomycota</taxon>
        <taxon>Agaricomycotina</taxon>
        <taxon>Agaricomycetes</taxon>
        <taxon>Agaricomycetidae</taxon>
        <taxon>Agaricales</taxon>
        <taxon>Marasmiineae</taxon>
        <taxon>Physalacriaceae</taxon>
        <taxon>Cylindrobasidium</taxon>
    </lineage>
</organism>
<keyword evidence="2" id="KW-1185">Reference proteome</keyword>
<name>A0A0D7ARU1_9AGAR</name>
<sequence length="145" mass="16022">MSSPSFWKLACTLGKNQIFVSKGKRPQRPVYIQLGTYLICYGQLGSHVVDTALKIGIGRGTVELYTQQVVSAIRKLWDRFGGQWMTEEEIQCVEGAIFETTGFEGYAGSGDGPLVPFTQAPHINGKAFFGCKGFFGVRFMDSHTK</sequence>
<dbReference type="STRING" id="1314674.A0A0D7ARU1"/>
<proteinExistence type="predicted"/>
<gene>
    <name evidence="1" type="ORF">CYLTODRAFT_363349</name>
</gene>